<sequence length="341" mass="37740">MNRRNLLLTTGLAFCTPLTGCLGVGLLTESPPPPEPCEPANPGVDLPSENTLNEDDVGAYLRGIEKQRYLDQSRSPEFTTVRLSVNSVTTYDKGFVVDIHGNGSIDMGDNKAIVSIRETVPENVTVKSADTAPFSAIDRLQETIETAWVRLADERCEGRVAAHLSQSEFDTVRAAFEDMESGPDDIYYLRGDVCYIGVKFEDSTVVVTLSHDIPEGVPTESVTAEQFELKPLQEAIDQALSMSEYTHDPASSYLTEEEYDRLKNGFAEMESDKDGFYYLRDNESYAAVKVQRETGPIGHLAPWVARYYVDDMQVRVTADHDAENTADADLEDPTKGEVIVC</sequence>
<dbReference type="Proteomes" id="UP000443423">
    <property type="component" value="Unassembled WGS sequence"/>
</dbReference>
<dbReference type="EMBL" id="WKJQ01000001">
    <property type="protein sequence ID" value="MRW95187.1"/>
    <property type="molecule type" value="Genomic_DNA"/>
</dbReference>
<dbReference type="AlphaFoldDB" id="A0A6A8G316"/>
<organism evidence="1 2">
    <name type="scientific">Haloferax marinum</name>
    <dbReference type="NCBI Taxonomy" id="2666143"/>
    <lineage>
        <taxon>Archaea</taxon>
        <taxon>Methanobacteriati</taxon>
        <taxon>Methanobacteriota</taxon>
        <taxon>Stenosarchaea group</taxon>
        <taxon>Halobacteria</taxon>
        <taxon>Halobacteriales</taxon>
        <taxon>Haloferacaceae</taxon>
        <taxon>Haloferax</taxon>
    </lineage>
</organism>
<reference evidence="1 2" key="1">
    <citation type="submission" date="2019-11" db="EMBL/GenBank/DDBJ databases">
        <title>Whole genome sequence of Haloferax sp. MBLA0078.</title>
        <authorList>
            <person name="Seo M.-J."/>
            <person name="Cho E.-S."/>
        </authorList>
    </citation>
    <scope>NUCLEOTIDE SEQUENCE [LARGE SCALE GENOMIC DNA]</scope>
    <source>
        <strain evidence="1 2">MBLA0078</strain>
    </source>
</reference>
<name>A0A6A8G316_9EURY</name>
<evidence type="ECO:0000313" key="1">
    <source>
        <dbReference type="EMBL" id="MRW95187.1"/>
    </source>
</evidence>
<accession>A0A6A8G316</accession>
<gene>
    <name evidence="1" type="ORF">GJR99_01205</name>
</gene>
<proteinExistence type="predicted"/>
<protein>
    <submittedName>
        <fullName evidence="1">Uncharacterized protein</fullName>
    </submittedName>
</protein>
<dbReference type="RefSeq" id="WP_151108853.1">
    <property type="nucleotide sequence ID" value="NZ_WKJQ01000001.1"/>
</dbReference>
<comment type="caution">
    <text evidence="1">The sequence shown here is derived from an EMBL/GenBank/DDBJ whole genome shotgun (WGS) entry which is preliminary data.</text>
</comment>
<evidence type="ECO:0000313" key="2">
    <source>
        <dbReference type="Proteomes" id="UP000443423"/>
    </source>
</evidence>
<keyword evidence="2" id="KW-1185">Reference proteome</keyword>